<evidence type="ECO:0000313" key="2">
    <source>
        <dbReference type="EMBL" id="RFU27687.1"/>
    </source>
</evidence>
<organism evidence="2 3">
    <name type="scientific">Scytalidium lignicola</name>
    <name type="common">Hyphomycete</name>
    <dbReference type="NCBI Taxonomy" id="5539"/>
    <lineage>
        <taxon>Eukaryota</taxon>
        <taxon>Fungi</taxon>
        <taxon>Dikarya</taxon>
        <taxon>Ascomycota</taxon>
        <taxon>Pezizomycotina</taxon>
        <taxon>Leotiomycetes</taxon>
        <taxon>Leotiomycetes incertae sedis</taxon>
        <taxon>Scytalidium</taxon>
    </lineage>
</organism>
<evidence type="ECO:0000256" key="1">
    <source>
        <dbReference type="SAM" id="MobiDB-lite"/>
    </source>
</evidence>
<protein>
    <submittedName>
        <fullName evidence="2">Uncharacterized protein</fullName>
    </submittedName>
</protein>
<dbReference type="STRING" id="5539.A0A3E2H313"/>
<dbReference type="InterPro" id="IPR053175">
    <property type="entry name" value="DHMBA_Reg_Transcription_Factor"/>
</dbReference>
<evidence type="ECO:0000313" key="3">
    <source>
        <dbReference type="Proteomes" id="UP000258309"/>
    </source>
</evidence>
<reference evidence="2 3" key="1">
    <citation type="submission" date="2018-05" db="EMBL/GenBank/DDBJ databases">
        <title>Draft genome sequence of Scytalidium lignicola DSM 105466, a ubiquitous saprotrophic fungus.</title>
        <authorList>
            <person name="Buettner E."/>
            <person name="Gebauer A.M."/>
            <person name="Hofrichter M."/>
            <person name="Liers C."/>
            <person name="Kellner H."/>
        </authorList>
    </citation>
    <scope>NUCLEOTIDE SEQUENCE [LARGE SCALE GENOMIC DNA]</scope>
    <source>
        <strain evidence="2 3">DSM 105466</strain>
    </source>
</reference>
<feature type="non-terminal residue" evidence="2">
    <location>
        <position position="1"/>
    </location>
</feature>
<sequence>MDRSSSQKDEFPFSAETYSPLQYPLPESWNKHCIPLVMNKFSFDMVGSIYSIIPRAISKAEEGSAFYQAFSAVGCAYVANVSWSLQAISNRAMAYGTALSAVNLALRDPQQCKSDSTLLSVWLLGMYEVRYCIRSDISSVGFTDAHAPIKLLLAPRNSASSVVMSSAWKIHSQGLTELIRLRGPEHFATKDARNLFWIILNTLQIRALMTVAIRRMGTPKITQRHSTGTGSTVMHRRDHESFV</sequence>
<dbReference type="Proteomes" id="UP000258309">
    <property type="component" value="Unassembled WGS sequence"/>
</dbReference>
<proteinExistence type="predicted"/>
<keyword evidence="3" id="KW-1185">Reference proteome</keyword>
<feature type="region of interest" description="Disordered" evidence="1">
    <location>
        <begin position="221"/>
        <end position="243"/>
    </location>
</feature>
<dbReference type="PANTHER" id="PTHR38791">
    <property type="entry name" value="ZN(II)2CYS6 TRANSCRIPTION FACTOR (EUROFUNG)-RELATED-RELATED"/>
    <property type="match status" value="1"/>
</dbReference>
<name>A0A3E2H313_SCYLI</name>
<feature type="non-terminal residue" evidence="2">
    <location>
        <position position="243"/>
    </location>
</feature>
<comment type="caution">
    <text evidence="2">The sequence shown here is derived from an EMBL/GenBank/DDBJ whole genome shotgun (WGS) entry which is preliminary data.</text>
</comment>
<gene>
    <name evidence="2" type="ORF">B7463_g8634</name>
</gene>
<dbReference type="PANTHER" id="PTHR38791:SF5">
    <property type="entry name" value="TRANSCRIPTION FACTOR DBAG-RELATED"/>
    <property type="match status" value="1"/>
</dbReference>
<dbReference type="OrthoDB" id="4491390at2759"/>
<dbReference type="Pfam" id="PF11951">
    <property type="entry name" value="Fungal_trans_2"/>
    <property type="match status" value="1"/>
</dbReference>
<dbReference type="InterPro" id="IPR021858">
    <property type="entry name" value="Fun_TF"/>
</dbReference>
<feature type="compositionally biased region" description="Polar residues" evidence="1">
    <location>
        <begin position="221"/>
        <end position="232"/>
    </location>
</feature>
<dbReference type="AlphaFoldDB" id="A0A3E2H313"/>
<dbReference type="EMBL" id="NCSJ02000194">
    <property type="protein sequence ID" value="RFU27687.1"/>
    <property type="molecule type" value="Genomic_DNA"/>
</dbReference>
<accession>A0A3E2H313</accession>